<dbReference type="RefSeq" id="WP_014790219.1">
    <property type="nucleotide sequence ID" value="NC_018016.1"/>
</dbReference>
<dbReference type="GeneID" id="97259047"/>
<dbReference type="eggNOG" id="ENOG503296M">
    <property type="taxonomic scope" value="Bacteria"/>
</dbReference>
<dbReference type="EMBL" id="CP003283">
    <property type="protein sequence ID" value="AFL96592.1"/>
    <property type="molecule type" value="Genomic_DNA"/>
</dbReference>
<dbReference type="PATRIC" id="fig|867902.3.peg.380"/>
<evidence type="ECO:0000259" key="1">
    <source>
        <dbReference type="Pfam" id="PF23343"/>
    </source>
</evidence>
<dbReference type="HOGENOM" id="CLU_713381_0_0_10"/>
<dbReference type="AlphaFoldDB" id="I3ZY08"/>
<sequence>MRQYQEVNNYYLCEKVQLRPTSLLHYSYVMDLRNYEVGYAPTLRQNLNKEKTELDELNALDDISEFGSIVKYAEKCVELYKEKQQEVYNEKGHVLKDLGTLSDTQVRNIKKYAILFADATKSNKDKYLSFVTLTLPSAQIHHDRVLRKILAKYLDHLKEVYGLKNYLWKAETQKNGNIHFHVLIDTQIPREDIQRIWNQYINKYGYVDRYSEKMNRLTAKEYMAKYSKNYKSEKDCILAYQRNKKMGWSNPPSTKIETPKSKRNIVAYVVKYLLKQEENKRPVIGAVWGASNKVKKLNYLNFEVSSYLEELNHLRGKLEYVPTAIQFVELYKGKVYQMIRKGYKKLNEHLKIYNKAIRQLLDTDLSINLDQLIQLIYEKQYTELANN</sequence>
<dbReference type="Proteomes" id="UP000006051">
    <property type="component" value="Chromosome"/>
</dbReference>
<keyword evidence="3" id="KW-1185">Reference proteome</keyword>
<gene>
    <name evidence="2" type="ordered locus">Ornrh_0385</name>
</gene>
<dbReference type="Pfam" id="PF23343">
    <property type="entry name" value="REP_ORF2-G2P"/>
    <property type="match status" value="1"/>
</dbReference>
<protein>
    <recommendedName>
        <fullName evidence="1">Replication-associated protein ORF2/G2P domain-containing protein</fullName>
    </recommendedName>
</protein>
<proteinExistence type="predicted"/>
<dbReference type="STRING" id="867902.Ornrh_0385"/>
<name>I3ZY08_ORNRL</name>
<feature type="domain" description="Replication-associated protein ORF2/G2P" evidence="1">
    <location>
        <begin position="129"/>
        <end position="275"/>
    </location>
</feature>
<accession>I3ZY08</accession>
<dbReference type="KEGG" id="orh:Ornrh_0385"/>
<evidence type="ECO:0000313" key="2">
    <source>
        <dbReference type="EMBL" id="AFL96592.1"/>
    </source>
</evidence>
<evidence type="ECO:0000313" key="3">
    <source>
        <dbReference type="Proteomes" id="UP000006051"/>
    </source>
</evidence>
<reference evidence="2 3" key="1">
    <citation type="submission" date="2012-06" db="EMBL/GenBank/DDBJ databases">
        <title>The complete genome of Ornithobacterium rhinotracheale DSM 15997.</title>
        <authorList>
            <consortium name="US DOE Joint Genome Institute (JGI-PGF)"/>
            <person name="Lucas S."/>
            <person name="Copeland A."/>
            <person name="Lapidus A."/>
            <person name="Goodwin L."/>
            <person name="Pitluck S."/>
            <person name="Peters L."/>
            <person name="Mikhailova N."/>
            <person name="Teshima H."/>
            <person name="Kyrpides N."/>
            <person name="Mavromatis K."/>
            <person name="Pagani I."/>
            <person name="Ivanova N."/>
            <person name="Ovchinnikova G."/>
            <person name="Zeytun A."/>
            <person name="Detter J.C."/>
            <person name="Han C."/>
            <person name="Land M."/>
            <person name="Hauser L."/>
            <person name="Markowitz V."/>
            <person name="Cheng J.-F."/>
            <person name="Hugenholtz P."/>
            <person name="Woyke T."/>
            <person name="Wu D."/>
            <person name="Lang E."/>
            <person name="Kopitz M."/>
            <person name="Brambilla E."/>
            <person name="Klenk H.-P."/>
            <person name="Eisen J.A."/>
        </authorList>
    </citation>
    <scope>NUCLEOTIDE SEQUENCE [LARGE SCALE GENOMIC DNA]</scope>
    <source>
        <strain evidence="3">ATCC 51463 / DSM 15997 / CCUG 23171 / LMG 9086</strain>
    </source>
</reference>
<dbReference type="InterPro" id="IPR056906">
    <property type="entry name" value="ORF2/G2P_dom"/>
</dbReference>
<organism evidence="2 3">
    <name type="scientific">Ornithobacterium rhinotracheale (strain ATCC 51463 / DSM 15997 / CCUG 23171 / CIP 104009 / LMG 9086)</name>
    <dbReference type="NCBI Taxonomy" id="867902"/>
    <lineage>
        <taxon>Bacteria</taxon>
        <taxon>Pseudomonadati</taxon>
        <taxon>Bacteroidota</taxon>
        <taxon>Flavobacteriia</taxon>
        <taxon>Flavobacteriales</taxon>
        <taxon>Weeksellaceae</taxon>
        <taxon>Ornithobacterium</taxon>
    </lineage>
</organism>